<dbReference type="VEuPathDB" id="VectorBase:GBRI029856"/>
<protein>
    <submittedName>
        <fullName evidence="1">Uncharacterized protein</fullName>
    </submittedName>
</protein>
<dbReference type="AlphaFoldDB" id="A0A1A9WRT9"/>
<dbReference type="Proteomes" id="UP000091820">
    <property type="component" value="Unassembled WGS sequence"/>
</dbReference>
<keyword evidence="2" id="KW-1185">Reference proteome</keyword>
<sequence>MTLVSYVFGLIENYLCVLSKLNVCRRCETIYPAVDTELSSRVGSYLEQLPFLTTLLASDASLSRYHLCRAFHKTSNNDKRVRGVPGVRSVPGVRKVQGMRVVPGLRRVPGVRKAQGMRGVPGLRSVPGVRKAQGMRGVPGLRRVPGLRGVPGLRRVPGRITKIA</sequence>
<name>A0A1A9WRT9_9MUSC</name>
<evidence type="ECO:0000313" key="1">
    <source>
        <dbReference type="EnsemblMetazoa" id="GBRI029856-PA"/>
    </source>
</evidence>
<dbReference type="EnsemblMetazoa" id="GBRI029856-RA">
    <property type="protein sequence ID" value="GBRI029856-PA"/>
    <property type="gene ID" value="GBRI029856"/>
</dbReference>
<evidence type="ECO:0000313" key="2">
    <source>
        <dbReference type="Proteomes" id="UP000091820"/>
    </source>
</evidence>
<dbReference type="STRING" id="37001.A0A1A9WRT9"/>
<accession>A0A1A9WRT9</accession>
<reference evidence="1" key="2">
    <citation type="submission" date="2020-05" db="UniProtKB">
        <authorList>
            <consortium name="EnsemblMetazoa"/>
        </authorList>
    </citation>
    <scope>IDENTIFICATION</scope>
    <source>
        <strain evidence="1">IAEA</strain>
    </source>
</reference>
<proteinExistence type="predicted"/>
<reference evidence="2" key="1">
    <citation type="submission" date="2014-03" db="EMBL/GenBank/DDBJ databases">
        <authorList>
            <person name="Aksoy S."/>
            <person name="Warren W."/>
            <person name="Wilson R.K."/>
        </authorList>
    </citation>
    <scope>NUCLEOTIDE SEQUENCE [LARGE SCALE GENOMIC DNA]</scope>
    <source>
        <strain evidence="2">IAEA</strain>
    </source>
</reference>
<organism evidence="1 2">
    <name type="scientific">Glossina brevipalpis</name>
    <dbReference type="NCBI Taxonomy" id="37001"/>
    <lineage>
        <taxon>Eukaryota</taxon>
        <taxon>Metazoa</taxon>
        <taxon>Ecdysozoa</taxon>
        <taxon>Arthropoda</taxon>
        <taxon>Hexapoda</taxon>
        <taxon>Insecta</taxon>
        <taxon>Pterygota</taxon>
        <taxon>Neoptera</taxon>
        <taxon>Endopterygota</taxon>
        <taxon>Diptera</taxon>
        <taxon>Brachycera</taxon>
        <taxon>Muscomorpha</taxon>
        <taxon>Hippoboscoidea</taxon>
        <taxon>Glossinidae</taxon>
        <taxon>Glossina</taxon>
    </lineage>
</organism>